<keyword evidence="2" id="KW-1185">Reference proteome</keyword>
<evidence type="ECO:0000313" key="2">
    <source>
        <dbReference type="Proteomes" id="UP000007722"/>
    </source>
</evidence>
<dbReference type="EMBL" id="CP002057">
    <property type="protein sequence ID" value="ADI36426.1"/>
    <property type="molecule type" value="Genomic_DNA"/>
</dbReference>
<dbReference type="HOGENOM" id="CLU_673720_0_0_2"/>
<dbReference type="STRING" id="456320.Mvol_0767"/>
<proteinExistence type="predicted"/>
<reference evidence="1 2" key="1">
    <citation type="submission" date="2010-05" db="EMBL/GenBank/DDBJ databases">
        <title>Complete sequence of Methanococcus voltae A3.</title>
        <authorList>
            <consortium name="US DOE Joint Genome Institute"/>
            <person name="Lucas S."/>
            <person name="Copeland A."/>
            <person name="Lapidus A."/>
            <person name="Cheng J.-F."/>
            <person name="Bruce D."/>
            <person name="Goodwin L."/>
            <person name="Pitluck S."/>
            <person name="Lowry S."/>
            <person name="Clum A."/>
            <person name="Land M."/>
            <person name="Hauser L."/>
            <person name="Kyrpides N."/>
            <person name="Mikhailova N."/>
            <person name="Whitman W.B."/>
            <person name="Woyke T."/>
        </authorList>
    </citation>
    <scope>NUCLEOTIDE SEQUENCE [LARGE SCALE GENOMIC DNA]</scope>
    <source>
        <strain evidence="2">ATCC BAA-1334 / A3</strain>
    </source>
</reference>
<dbReference type="AlphaFoldDB" id="D7DTG6"/>
<evidence type="ECO:0000313" key="1">
    <source>
        <dbReference type="EMBL" id="ADI36426.1"/>
    </source>
</evidence>
<dbReference type="KEGG" id="mvo:Mvol_0767"/>
<dbReference type="InParanoid" id="D7DTG6"/>
<protein>
    <submittedName>
        <fullName evidence="1">Uncharacterized protein</fullName>
    </submittedName>
</protein>
<accession>D7DTG6</accession>
<dbReference type="OrthoDB" id="60256at2157"/>
<dbReference type="eggNOG" id="arCOG05016">
    <property type="taxonomic scope" value="Archaea"/>
</dbReference>
<gene>
    <name evidence="1" type="ordered locus">Mvol_0767</name>
</gene>
<sequence>MYFTKKMDNFIDFKTSFEKPILSKRTNQIIDELGIKPEEIVIGEFAGRDSSAAIIKAFEDNDDVNVILPICAFTGLEYDNSYENSINSQYNRLGYEKQPVDEFYANMAEALSLKEYAHYEKFEVYYRNWEKIYARFSEHNDTFSLTEMVKAFVGKYNDKENRNSSKYAEKDRNMNMDMNNINNIDSSFVSSRFYIPKKENEKENKMGNSDDIKMHKDKIFLPLHFMYEPSLWHAINGRFSSLIGDKFFYYSPCMGCHAYLRMLRIPIANHFGKRIISGDRLKHDDNYKINQIAVAFEVYANIAKDFDVEIISPLKDVEQGTEIKEIINEDWEQDASQFTCMFSKNYRNIDNTVNERKCHLEDIERIYKEYVEVISKDLLHNGYNNSFDYMSIVAKYFKKVCKKDYPNY</sequence>
<dbReference type="Proteomes" id="UP000007722">
    <property type="component" value="Chromosome"/>
</dbReference>
<name>D7DTG6_METV3</name>
<organism evidence="1 2">
    <name type="scientific">Methanococcus voltae (strain ATCC BAA-1334 / A3)</name>
    <dbReference type="NCBI Taxonomy" id="456320"/>
    <lineage>
        <taxon>Archaea</taxon>
        <taxon>Methanobacteriati</taxon>
        <taxon>Methanobacteriota</taxon>
        <taxon>Methanomada group</taxon>
        <taxon>Methanococci</taxon>
        <taxon>Methanococcales</taxon>
        <taxon>Methanococcaceae</taxon>
        <taxon>Methanococcus</taxon>
    </lineage>
</organism>